<keyword evidence="7" id="KW-0472">Membrane</keyword>
<dbReference type="EMBL" id="ML004456">
    <property type="protein sequence ID" value="RKP30577.1"/>
    <property type="molecule type" value="Genomic_DNA"/>
</dbReference>
<dbReference type="GO" id="GO:0006891">
    <property type="term" value="P:intra-Golgi vesicle-mediated transport"/>
    <property type="evidence" value="ECO:0007669"/>
    <property type="project" value="TreeGrafter"/>
</dbReference>
<dbReference type="Proteomes" id="UP000268321">
    <property type="component" value="Unassembled WGS sequence"/>
</dbReference>
<dbReference type="Pfam" id="PF04136">
    <property type="entry name" value="COG3_N"/>
    <property type="match status" value="1"/>
</dbReference>
<evidence type="ECO:0000256" key="2">
    <source>
        <dbReference type="ARBA" id="ARBA00009936"/>
    </source>
</evidence>
<dbReference type="GO" id="GO:0032258">
    <property type="term" value="P:cytoplasm to vacuole targeting by the Cvt pathway"/>
    <property type="evidence" value="ECO:0007669"/>
    <property type="project" value="TreeGrafter"/>
</dbReference>
<dbReference type="PANTHER" id="PTHR13302">
    <property type="entry name" value="CONSERVED OLIGOMERIC GOLGI COMPLEX COMPONENT 3"/>
    <property type="match status" value="1"/>
</dbReference>
<keyword evidence="12" id="KW-1185">Reference proteome</keyword>
<comment type="similarity">
    <text evidence="2">Belongs to the COG3 family.</text>
</comment>
<proteinExistence type="inferred from homology"/>
<feature type="domain" description="Conserved oligomeric Golgi complex subunit 3 N-terminal" evidence="9">
    <location>
        <begin position="130"/>
        <end position="270"/>
    </location>
</feature>
<evidence type="ECO:0000256" key="1">
    <source>
        <dbReference type="ARBA" id="ARBA00004395"/>
    </source>
</evidence>
<evidence type="ECO:0000313" key="11">
    <source>
        <dbReference type="EMBL" id="RKP30577.1"/>
    </source>
</evidence>
<evidence type="ECO:0000256" key="4">
    <source>
        <dbReference type="ARBA" id="ARBA00022448"/>
    </source>
</evidence>
<dbReference type="InterPro" id="IPR007265">
    <property type="entry name" value="COG_su3"/>
</dbReference>
<dbReference type="InterPro" id="IPR048320">
    <property type="entry name" value="COG3_N"/>
</dbReference>
<keyword evidence="6" id="KW-0333">Golgi apparatus</keyword>
<evidence type="ECO:0000313" key="12">
    <source>
        <dbReference type="Proteomes" id="UP000268321"/>
    </source>
</evidence>
<name>A0A4P9ZCF7_9ASCO</name>
<dbReference type="GO" id="GO:0017119">
    <property type="term" value="C:Golgi transport complex"/>
    <property type="evidence" value="ECO:0007669"/>
    <property type="project" value="TreeGrafter"/>
</dbReference>
<reference evidence="12" key="1">
    <citation type="journal article" date="2018" name="Nat. Microbiol.">
        <title>Leveraging single-cell genomics to expand the fungal tree of life.</title>
        <authorList>
            <person name="Ahrendt S.R."/>
            <person name="Quandt C.A."/>
            <person name="Ciobanu D."/>
            <person name="Clum A."/>
            <person name="Salamov A."/>
            <person name="Andreopoulos B."/>
            <person name="Cheng J.F."/>
            <person name="Woyke T."/>
            <person name="Pelin A."/>
            <person name="Henrissat B."/>
            <person name="Reynolds N.K."/>
            <person name="Benny G.L."/>
            <person name="Smith M.E."/>
            <person name="James T.Y."/>
            <person name="Grigoriev I.V."/>
        </authorList>
    </citation>
    <scope>NUCLEOTIDE SEQUENCE [LARGE SCALE GENOMIC DNA]</scope>
    <source>
        <strain evidence="12">Baker2002</strain>
    </source>
</reference>
<dbReference type="OrthoDB" id="296793at2759"/>
<dbReference type="AlphaFoldDB" id="A0A4P9ZCF7"/>
<dbReference type="GO" id="GO:0007030">
    <property type="term" value="P:Golgi organization"/>
    <property type="evidence" value="ECO:0007669"/>
    <property type="project" value="TreeGrafter"/>
</dbReference>
<evidence type="ECO:0000259" key="9">
    <source>
        <dbReference type="Pfam" id="PF04136"/>
    </source>
</evidence>
<dbReference type="InterPro" id="IPR048685">
    <property type="entry name" value="COG3_C"/>
</dbReference>
<protein>
    <recommendedName>
        <fullName evidence="3">Conserved oligomeric Golgi complex subunit 3</fullName>
    </recommendedName>
    <alternativeName>
        <fullName evidence="8">Component of oligomeric Golgi complex 3</fullName>
    </alternativeName>
</protein>
<sequence>MVRSRSKSVVQSIASDVATYSKNNVWLATESKEARNVHNPVLPDQTPNVFRHRTRSRSLSDAYVSKQEVKSLEKALSEVSIPLFPFSAAEEEALLHSYLASINYNSVLDSNHINDINNFSDNSVLAFCSECNANASYVQSLLDEGRGVMNKLSALTLHYETVMKETDDFAFHSTQLLNQQRVLEHKTAAMGQIIQVFEPLDSISATLVSSGNSILKTGKIESILVQLQENLDFLAAHPSYKDAEKYSMRYRQCMTRGLTLVMNYLVKIFRAKFVDVSARLNSKPPPSTLNLDIMMYSEFTNDLERLTDKTKVPFLIGLMVERCMTHSEYLGLLSDVFLEYFKLRHALILAHLQAQPIKDDTLSTVQYCQRLTSTYKRLVEKEYALFIKHFPFKTYSDLVQKHINDCLFSFLRQVLDPFYDDMRNRILRETRIAELCQLTNLLDSYYEFDELTSMVSGIQESSIEYGELFEPIMNDAQARLIFRIQNFIDNKLLTYKTKPEDLQLANRKKSNDLEPKHALQSEYGENFFPELYYPVGIAFSILSQLYELVSPMVFDDMAHYIVHSCITMLKNGALKLAISHLGTVEARFFYLKNLLMLNSQFDHFEIQYVRTETSLDFTSGILELLNILRQGTLYVNLNTKGGFLELVKRSAPRVINDMMDAKKEIEMELSNTINEIVTECANIICKPILGNDTRDAKAKCVELSDNILMKVPQLHKLMRVFVAEPEIVSFLLQELAILMLRTYETFFKKLAYEFAGLANVEILNEIMEPSALFHFFNETVANLQEQEGETVNFHESFLKDLSSEGTF</sequence>
<dbReference type="GO" id="GO:0005801">
    <property type="term" value="C:cis-Golgi network"/>
    <property type="evidence" value="ECO:0007669"/>
    <property type="project" value="InterPro"/>
</dbReference>
<dbReference type="PANTHER" id="PTHR13302:SF8">
    <property type="entry name" value="CONSERVED OLIGOMERIC GOLGI COMPLEX SUBUNIT 3"/>
    <property type="match status" value="1"/>
</dbReference>
<organism evidence="11 12">
    <name type="scientific">Metschnikowia bicuspidata</name>
    <dbReference type="NCBI Taxonomy" id="27322"/>
    <lineage>
        <taxon>Eukaryota</taxon>
        <taxon>Fungi</taxon>
        <taxon>Dikarya</taxon>
        <taxon>Ascomycota</taxon>
        <taxon>Saccharomycotina</taxon>
        <taxon>Pichiomycetes</taxon>
        <taxon>Metschnikowiaceae</taxon>
        <taxon>Metschnikowia</taxon>
    </lineage>
</organism>
<dbReference type="Pfam" id="PF20671">
    <property type="entry name" value="COG3_C"/>
    <property type="match status" value="1"/>
</dbReference>
<evidence type="ECO:0000256" key="8">
    <source>
        <dbReference type="ARBA" id="ARBA00031339"/>
    </source>
</evidence>
<evidence type="ECO:0000256" key="3">
    <source>
        <dbReference type="ARBA" id="ARBA00020976"/>
    </source>
</evidence>
<dbReference type="GO" id="GO:0006914">
    <property type="term" value="P:autophagy"/>
    <property type="evidence" value="ECO:0007669"/>
    <property type="project" value="TreeGrafter"/>
</dbReference>
<dbReference type="GO" id="GO:0000139">
    <property type="term" value="C:Golgi membrane"/>
    <property type="evidence" value="ECO:0007669"/>
    <property type="project" value="UniProtKB-SubCell"/>
</dbReference>
<accession>A0A4P9ZCF7</accession>
<comment type="subcellular location">
    <subcellularLocation>
        <location evidence="1">Golgi apparatus membrane</location>
        <topology evidence="1">Peripheral membrane protein</topology>
    </subcellularLocation>
</comment>
<evidence type="ECO:0000256" key="5">
    <source>
        <dbReference type="ARBA" id="ARBA00022927"/>
    </source>
</evidence>
<keyword evidence="5" id="KW-0653">Protein transport</keyword>
<evidence type="ECO:0000259" key="10">
    <source>
        <dbReference type="Pfam" id="PF20671"/>
    </source>
</evidence>
<gene>
    <name evidence="11" type="ORF">METBISCDRAFT_23218</name>
</gene>
<keyword evidence="4" id="KW-0813">Transport</keyword>
<evidence type="ECO:0000256" key="7">
    <source>
        <dbReference type="ARBA" id="ARBA00023136"/>
    </source>
</evidence>
<feature type="domain" description="Conserved oligomeric Golgi complex subunit 3 C-terminal" evidence="10">
    <location>
        <begin position="294"/>
        <end position="618"/>
    </location>
</feature>
<evidence type="ECO:0000256" key="6">
    <source>
        <dbReference type="ARBA" id="ARBA00023034"/>
    </source>
</evidence>